<dbReference type="InterPro" id="IPR036388">
    <property type="entry name" value="WH-like_DNA-bd_sf"/>
</dbReference>
<evidence type="ECO:0000256" key="2">
    <source>
        <dbReference type="ARBA" id="ARBA00006479"/>
    </source>
</evidence>
<dbReference type="InterPro" id="IPR000600">
    <property type="entry name" value="ROK"/>
</dbReference>
<keyword evidence="3" id="KW-0859">Xylose metabolism</keyword>
<dbReference type="SUPFAM" id="SSF46785">
    <property type="entry name" value="Winged helix' DNA-binding domain"/>
    <property type="match status" value="1"/>
</dbReference>
<dbReference type="Gene3D" id="1.10.10.10">
    <property type="entry name" value="Winged helix-like DNA-binding domain superfamily/Winged helix DNA-binding domain"/>
    <property type="match status" value="1"/>
</dbReference>
<dbReference type="CDD" id="cd24076">
    <property type="entry name" value="ASKHA_ATPase_ROK_BsXylR-like"/>
    <property type="match status" value="1"/>
</dbReference>
<dbReference type="Gene3D" id="3.30.420.40">
    <property type="match status" value="2"/>
</dbReference>
<accession>A0ABR7EH03</accession>
<organism evidence="4 5">
    <name type="scientific">Christensenella tenuis</name>
    <dbReference type="NCBI Taxonomy" id="2763033"/>
    <lineage>
        <taxon>Bacteria</taxon>
        <taxon>Bacillati</taxon>
        <taxon>Bacillota</taxon>
        <taxon>Clostridia</taxon>
        <taxon>Christensenellales</taxon>
        <taxon>Christensenellaceae</taxon>
        <taxon>Christensenella</taxon>
    </lineage>
</organism>
<dbReference type="InterPro" id="IPR036390">
    <property type="entry name" value="WH_DNA-bd_sf"/>
</dbReference>
<dbReference type="Pfam" id="PF00480">
    <property type="entry name" value="ROK"/>
    <property type="match status" value="1"/>
</dbReference>
<dbReference type="PANTHER" id="PTHR18964">
    <property type="entry name" value="ROK (REPRESSOR, ORF, KINASE) FAMILY"/>
    <property type="match status" value="1"/>
</dbReference>
<evidence type="ECO:0000256" key="3">
    <source>
        <dbReference type="ARBA" id="ARBA00022629"/>
    </source>
</evidence>
<comment type="function">
    <text evidence="1">Transcriptional repressor of xylose-utilizing enzymes.</text>
</comment>
<reference evidence="4 5" key="1">
    <citation type="submission" date="2020-08" db="EMBL/GenBank/DDBJ databases">
        <title>Genome public.</title>
        <authorList>
            <person name="Liu C."/>
            <person name="Sun Q."/>
        </authorList>
    </citation>
    <scope>NUCLEOTIDE SEQUENCE [LARGE SCALE GENOMIC DNA]</scope>
    <source>
        <strain evidence="4 5">NSJ-35</strain>
    </source>
</reference>
<dbReference type="PROSITE" id="PS01125">
    <property type="entry name" value="ROK"/>
    <property type="match status" value="1"/>
</dbReference>
<gene>
    <name evidence="4" type="ORF">H8S18_12090</name>
</gene>
<dbReference type="Proteomes" id="UP000606889">
    <property type="component" value="Unassembled WGS sequence"/>
</dbReference>
<evidence type="ECO:0000313" key="4">
    <source>
        <dbReference type="EMBL" id="MBC5649080.1"/>
    </source>
</evidence>
<comment type="caution">
    <text evidence="4">The sequence shown here is derived from an EMBL/GenBank/DDBJ whole genome shotgun (WGS) entry which is preliminary data.</text>
</comment>
<dbReference type="Pfam" id="PF13412">
    <property type="entry name" value="HTH_24"/>
    <property type="match status" value="1"/>
</dbReference>
<evidence type="ECO:0000313" key="5">
    <source>
        <dbReference type="Proteomes" id="UP000606889"/>
    </source>
</evidence>
<dbReference type="SUPFAM" id="SSF53067">
    <property type="entry name" value="Actin-like ATPase domain"/>
    <property type="match status" value="1"/>
</dbReference>
<dbReference type="PANTHER" id="PTHR18964:SF110">
    <property type="entry name" value="TRANSCRIPTIONAL REGULATOR, XYLR-RELATED"/>
    <property type="match status" value="1"/>
</dbReference>
<dbReference type="InterPro" id="IPR043129">
    <property type="entry name" value="ATPase_NBD"/>
</dbReference>
<protein>
    <submittedName>
        <fullName evidence="4">ROK family transcriptional regulator</fullName>
    </submittedName>
</protein>
<name>A0ABR7EH03_9FIRM</name>
<sequence>MKVDQSVIKDINRRKIMSLLRRKKKMTKSELGKAISVSLPTVISNVNELIEIGVLKEAGVASSTGGRRPTIVEFVKNAKYSIGVDFQIGRIRFVLINMNYEIICDRLIEFDVLRDMDKMMSDVKSEIDEMLKIMNIDSSRIIGMGISLPGTVNEKDKILEFAANLNIDNIDFRKYEALFDFPIYVENESNAAAVAEYKIGVCHNKNDMVYISINEGIGAGIISGNKVYKGYNKRAGELGHMTIVKDGAMCVCGNKGCWNSYISERALLDLYREKAGKKASSVRAFFEMYDQKNETAAEVMDEYIEFLAAGLRNIILIFDPRYIVLGGEMANYAKSFIEKVRKRTFNGEKLFSEKDVRIVVSELGMNASVMGAAIIPLNLFMEVEKVY</sequence>
<dbReference type="EMBL" id="JACOON010000006">
    <property type="protein sequence ID" value="MBC5649080.1"/>
    <property type="molecule type" value="Genomic_DNA"/>
</dbReference>
<evidence type="ECO:0000256" key="1">
    <source>
        <dbReference type="ARBA" id="ARBA00002486"/>
    </source>
</evidence>
<comment type="similarity">
    <text evidence="2">Belongs to the ROK (NagC/XylR) family.</text>
</comment>
<proteinExistence type="inferred from homology"/>
<dbReference type="RefSeq" id="WP_186858521.1">
    <property type="nucleotide sequence ID" value="NZ_JACOON010000006.1"/>
</dbReference>
<dbReference type="InterPro" id="IPR049874">
    <property type="entry name" value="ROK_cs"/>
</dbReference>
<keyword evidence="5" id="KW-1185">Reference proteome</keyword>
<keyword evidence="3" id="KW-0119">Carbohydrate metabolism</keyword>